<keyword evidence="1" id="KW-0812">Transmembrane</keyword>
<dbReference type="Proteomes" id="UP000022311">
    <property type="component" value="Unassembled WGS sequence"/>
</dbReference>
<name>A0AAV3M7L0_9GAMM</name>
<keyword evidence="1" id="KW-0472">Membrane</keyword>
<proteinExistence type="predicted"/>
<dbReference type="EMBL" id="JALD01000038">
    <property type="protein sequence ID" value="EUD11730.1"/>
    <property type="molecule type" value="Genomic_DNA"/>
</dbReference>
<sequence length="70" mass="8198">MQVVLSFLIFLAPIIDLLFDGFFSKINTVLFVLAWAEVFYFFGAIILFFVKKENSLQKKEILEKIFIKTT</sequence>
<comment type="caution">
    <text evidence="2">The sequence shown here is derived from an EMBL/GenBank/DDBJ whole genome shotgun (WGS) entry which is preliminary data.</text>
</comment>
<evidence type="ECO:0000313" key="3">
    <source>
        <dbReference type="Proteomes" id="UP000022311"/>
    </source>
</evidence>
<evidence type="ECO:0000313" key="2">
    <source>
        <dbReference type="EMBL" id="EUD11730.1"/>
    </source>
</evidence>
<protein>
    <submittedName>
        <fullName evidence="2">Uncharacterized protein</fullName>
    </submittedName>
</protein>
<dbReference type="AlphaFoldDB" id="A0AAV3M7L0"/>
<accession>A0AAV3M7L0</accession>
<feature type="transmembrane region" description="Helical" evidence="1">
    <location>
        <begin position="29"/>
        <end position="50"/>
    </location>
</feature>
<reference evidence="2 3" key="1">
    <citation type="submission" date="2014-01" db="EMBL/GenBank/DDBJ databases">
        <authorList>
            <person name="Durkin A.S."/>
            <person name="McCorrison J."/>
            <person name="Torralba M."/>
            <person name="Gillis M."/>
            <person name="Haft D.H."/>
            <person name="Methe B."/>
            <person name="Sutton G."/>
            <person name="Nelson K.E."/>
        </authorList>
    </citation>
    <scope>NUCLEOTIDE SEQUENCE [LARGE SCALE GENOMIC DNA]</scope>
    <source>
        <strain evidence="2 3">205/92</strain>
    </source>
</reference>
<evidence type="ECO:0000256" key="1">
    <source>
        <dbReference type="SAM" id="Phobius"/>
    </source>
</evidence>
<organism evidence="2 3">
    <name type="scientific">Providencia alcalifaciens 205/92</name>
    <dbReference type="NCBI Taxonomy" id="1256988"/>
    <lineage>
        <taxon>Bacteria</taxon>
        <taxon>Pseudomonadati</taxon>
        <taxon>Pseudomonadota</taxon>
        <taxon>Gammaproteobacteria</taxon>
        <taxon>Enterobacterales</taxon>
        <taxon>Morganellaceae</taxon>
        <taxon>Providencia</taxon>
    </lineage>
</organism>
<gene>
    <name evidence="2" type="ORF">HMPREF1563_0307</name>
</gene>
<keyword evidence="1" id="KW-1133">Transmembrane helix</keyword>